<evidence type="ECO:0000313" key="3">
    <source>
        <dbReference type="Proteomes" id="UP000593579"/>
    </source>
</evidence>
<proteinExistence type="predicted"/>
<protein>
    <submittedName>
        <fullName evidence="2">Uncharacterized protein</fullName>
    </submittedName>
</protein>
<dbReference type="EMBL" id="JABEZY010000005">
    <property type="protein sequence ID" value="MBA0738726.1"/>
    <property type="molecule type" value="Genomic_DNA"/>
</dbReference>
<dbReference type="Proteomes" id="UP000593579">
    <property type="component" value="Unassembled WGS sequence"/>
</dbReference>
<sequence length="232" mass="26009">MATTHFNPTFKGSTQKAVELNPVVLDLGSKGRGSRDKRGSSRGVRKLNRTTGERGELFKLAGTSKVPLSESMNSTVELINSQLNMDVGKVSVNSGDKPIDGTRVNDQFPLPDKEGIFERLDREIGNGAWVKAFPYCSITHLPRDMVTDEGLWNLELFRVLLSNDIIKHIVNLSEAVAEGVVKDSHRHWILGFNRRLGLCYVFNAELWGILDGLIVIYNKRWEKVSIRTDSLE</sequence>
<reference evidence="2 3" key="1">
    <citation type="journal article" date="2019" name="Genome Biol. Evol.">
        <title>Insights into the evolution of the New World diploid cottons (Gossypium, subgenus Houzingenia) based on genome sequencing.</title>
        <authorList>
            <person name="Grover C.E."/>
            <person name="Arick M.A. 2nd"/>
            <person name="Thrash A."/>
            <person name="Conover J.L."/>
            <person name="Sanders W.S."/>
            <person name="Peterson D.G."/>
            <person name="Frelichowski J.E."/>
            <person name="Scheffler J.A."/>
            <person name="Scheffler B.E."/>
            <person name="Wendel J.F."/>
        </authorList>
    </citation>
    <scope>NUCLEOTIDE SEQUENCE [LARGE SCALE GENOMIC DNA]</scope>
    <source>
        <strain evidence="2">5</strain>
        <tissue evidence="2">Leaf</tissue>
    </source>
</reference>
<evidence type="ECO:0000256" key="1">
    <source>
        <dbReference type="SAM" id="MobiDB-lite"/>
    </source>
</evidence>
<accession>A0A7J9BRC3</accession>
<dbReference type="OrthoDB" id="966267at2759"/>
<organism evidence="2 3">
    <name type="scientific">Gossypium gossypioides</name>
    <name type="common">Mexican cotton</name>
    <name type="synonym">Selera gossypioides</name>
    <dbReference type="NCBI Taxonomy" id="34282"/>
    <lineage>
        <taxon>Eukaryota</taxon>
        <taxon>Viridiplantae</taxon>
        <taxon>Streptophyta</taxon>
        <taxon>Embryophyta</taxon>
        <taxon>Tracheophyta</taxon>
        <taxon>Spermatophyta</taxon>
        <taxon>Magnoliopsida</taxon>
        <taxon>eudicotyledons</taxon>
        <taxon>Gunneridae</taxon>
        <taxon>Pentapetalae</taxon>
        <taxon>rosids</taxon>
        <taxon>malvids</taxon>
        <taxon>Malvales</taxon>
        <taxon>Malvaceae</taxon>
        <taxon>Malvoideae</taxon>
        <taxon>Gossypium</taxon>
    </lineage>
</organism>
<keyword evidence="3" id="KW-1185">Reference proteome</keyword>
<feature type="region of interest" description="Disordered" evidence="1">
    <location>
        <begin position="27"/>
        <end position="49"/>
    </location>
</feature>
<evidence type="ECO:0000313" key="2">
    <source>
        <dbReference type="EMBL" id="MBA0738726.1"/>
    </source>
</evidence>
<gene>
    <name evidence="2" type="ORF">Gogos_012053</name>
</gene>
<feature type="non-terminal residue" evidence="2">
    <location>
        <position position="1"/>
    </location>
</feature>
<dbReference type="AlphaFoldDB" id="A0A7J9BRC3"/>
<comment type="caution">
    <text evidence="2">The sequence shown here is derived from an EMBL/GenBank/DDBJ whole genome shotgun (WGS) entry which is preliminary data.</text>
</comment>
<name>A0A7J9BRC3_GOSGO</name>